<feature type="domain" description="Anoctamin transmembrane" evidence="10">
    <location>
        <begin position="275"/>
        <end position="805"/>
    </location>
</feature>
<dbReference type="PANTHER" id="PTHR12308:SF15">
    <property type="entry name" value="ANOCTAMIN"/>
    <property type="match status" value="1"/>
</dbReference>
<dbReference type="PANTHER" id="PTHR12308">
    <property type="entry name" value="ANOCTAMIN"/>
    <property type="match status" value="1"/>
</dbReference>
<evidence type="ECO:0000256" key="6">
    <source>
        <dbReference type="ARBA" id="ARBA00023136"/>
    </source>
</evidence>
<dbReference type="InterPro" id="IPR007632">
    <property type="entry name" value="Anoctamin"/>
</dbReference>
<evidence type="ECO:0000256" key="9">
    <source>
        <dbReference type="SAM" id="MobiDB-lite"/>
    </source>
</evidence>
<dbReference type="Pfam" id="PF04547">
    <property type="entry name" value="Anoctamin"/>
    <property type="match status" value="1"/>
</dbReference>
<sequence>MLRKGSELQRGDREVLLDLDYGGEAQTTDSYGSLHNGSYIPPRFSALRITVRTFMVDLGLDFVLVWEIRSSERRKAQLAQWREKFVQNLESVGLLMEKETANEKKTIHFLKISAPWDVLVCYAEELCVRAPLQAQPNLDLNTSARVLSRLCIPNVMMESVPKRPLDYYTCAFRKSKMNRFLGCDDHENYFTNTQRHRIVYEILARTVYGKRKRAEVGVDRLVNEGVYTAAFPLHEGPFQLPKFEIRPDELNQRQILYHYWARWWKWSKYQPLDHIREYFGEKIALYFAWLGFYTAWLLPAAVVGTLVFVSGWTLPTHKEVCNSGASYLMCPLCNTCKAWNMSDICAMAKVGYLFDHPGTVLFSVFMSFWAVTFLEYWKRKMATLAHHWDCMDFHEEEERPRPEFAAMAPTMEANPVTGVKEPYFPEKTRLSRMFTGSMVIIMMLCVVMIFLVTVVMCRGIISVMMFHTGSPVLRTEVYQNYHHQSNVLNTMCHFFPVAEMHRTQTQYDNAFIMKVFIFQFVNFYSSPFYVAFFKGRFVGYPTNYGTLFGMRNEDCGPGGCLIELAEQLFIIMVGKQIINNIQEFIIPKVKAWQQKRTLAKVLGGKASQEPRRWEEDYQLVECEGLFEEYLEMVLQFGFITIFVAAFPLAPLFALLNNWVEIRLDAHKFVCEYRRPVAERAQNIGVWFNILEALSHLSVIANAFLIAFTSDFLPRLLYQYKFDNDLNGYVNFTLAYAPLNYTEYPMCRYKAFRDNNGNYSLFYWELLAVRLGFIIAFEHVVFFVLRAIDWIVPDVPESLELKIKRERYLAKQALAENQEALLVSRGRGAAPATPGTSSPGQWNMGRTHTHTMPHTLHS</sequence>
<dbReference type="InterPro" id="IPR049452">
    <property type="entry name" value="Anoctamin_TM"/>
</dbReference>
<comment type="similarity">
    <text evidence="2 8">Belongs to the anoctamin family.</text>
</comment>
<keyword evidence="3" id="KW-1003">Cell membrane</keyword>
<dbReference type="InterPro" id="IPR032394">
    <property type="entry name" value="Anoct_dimer"/>
</dbReference>
<reference evidence="12" key="2">
    <citation type="submission" date="2025-08" db="UniProtKB">
        <authorList>
            <consortium name="Ensembl"/>
        </authorList>
    </citation>
    <scope>IDENTIFICATION</scope>
</reference>
<feature type="transmembrane region" description="Helical" evidence="8">
    <location>
        <begin position="633"/>
        <end position="655"/>
    </location>
</feature>
<feature type="region of interest" description="Disordered" evidence="9">
    <location>
        <begin position="825"/>
        <end position="857"/>
    </location>
</feature>
<feature type="domain" description="Anoctamin dimerisation" evidence="11">
    <location>
        <begin position="60"/>
        <end position="272"/>
    </location>
</feature>
<feature type="transmembrane region" description="Helical" evidence="8">
    <location>
        <begin position="683"/>
        <end position="707"/>
    </location>
</feature>
<feature type="transmembrane region" description="Helical" evidence="8">
    <location>
        <begin position="439"/>
        <end position="461"/>
    </location>
</feature>
<protein>
    <recommendedName>
        <fullName evidence="8">Anoctamin</fullName>
    </recommendedName>
</protein>
<keyword evidence="7" id="KW-0325">Glycoprotein</keyword>
<dbReference type="Pfam" id="PF16178">
    <property type="entry name" value="Anoct_dimer"/>
    <property type="match status" value="1"/>
</dbReference>
<evidence type="ECO:0000313" key="13">
    <source>
        <dbReference type="Proteomes" id="UP000472265"/>
    </source>
</evidence>
<keyword evidence="6 8" id="KW-0472">Membrane</keyword>
<dbReference type="GO" id="GO:0005254">
    <property type="term" value="F:chloride channel activity"/>
    <property type="evidence" value="ECO:0007669"/>
    <property type="project" value="TreeGrafter"/>
</dbReference>
<accession>A0A671URR1</accession>
<evidence type="ECO:0000256" key="5">
    <source>
        <dbReference type="ARBA" id="ARBA00022989"/>
    </source>
</evidence>
<dbReference type="GeneTree" id="ENSGT00940000164482"/>
<evidence type="ECO:0000256" key="2">
    <source>
        <dbReference type="ARBA" id="ARBA00009671"/>
    </source>
</evidence>
<evidence type="ECO:0000256" key="4">
    <source>
        <dbReference type="ARBA" id="ARBA00022692"/>
    </source>
</evidence>
<evidence type="ECO:0000259" key="10">
    <source>
        <dbReference type="Pfam" id="PF04547"/>
    </source>
</evidence>
<comment type="caution">
    <text evidence="8">Lacks conserved residue(s) required for the propagation of feature annotation.</text>
</comment>
<organism evidence="12 13">
    <name type="scientific">Sparus aurata</name>
    <name type="common">Gilthead sea bream</name>
    <dbReference type="NCBI Taxonomy" id="8175"/>
    <lineage>
        <taxon>Eukaryota</taxon>
        <taxon>Metazoa</taxon>
        <taxon>Chordata</taxon>
        <taxon>Craniata</taxon>
        <taxon>Vertebrata</taxon>
        <taxon>Euteleostomi</taxon>
        <taxon>Actinopterygii</taxon>
        <taxon>Neopterygii</taxon>
        <taxon>Teleostei</taxon>
        <taxon>Neoteleostei</taxon>
        <taxon>Acanthomorphata</taxon>
        <taxon>Eupercaria</taxon>
        <taxon>Spariformes</taxon>
        <taxon>Sparidae</taxon>
        <taxon>Sparus</taxon>
    </lineage>
</organism>
<dbReference type="GO" id="GO:0005886">
    <property type="term" value="C:plasma membrane"/>
    <property type="evidence" value="ECO:0007669"/>
    <property type="project" value="UniProtKB-SubCell"/>
</dbReference>
<dbReference type="GO" id="GO:0046983">
    <property type="term" value="F:protein dimerization activity"/>
    <property type="evidence" value="ECO:0007669"/>
    <property type="project" value="InterPro"/>
</dbReference>
<evidence type="ECO:0000313" key="12">
    <source>
        <dbReference type="Ensembl" id="ENSSAUP00010015245.1"/>
    </source>
</evidence>
<keyword evidence="4 8" id="KW-0812">Transmembrane</keyword>
<feature type="compositionally biased region" description="Polar residues" evidence="9">
    <location>
        <begin position="833"/>
        <end position="845"/>
    </location>
</feature>
<dbReference type="AlphaFoldDB" id="A0A671URR1"/>
<feature type="transmembrane region" description="Helical" evidence="8">
    <location>
        <begin position="359"/>
        <end position="377"/>
    </location>
</feature>
<dbReference type="Proteomes" id="UP000472265">
    <property type="component" value="Chromosome 7"/>
</dbReference>
<name>A0A671URR1_SPAAU</name>
<evidence type="ECO:0000256" key="1">
    <source>
        <dbReference type="ARBA" id="ARBA00004651"/>
    </source>
</evidence>
<reference evidence="12" key="1">
    <citation type="submission" date="2021-04" db="EMBL/GenBank/DDBJ databases">
        <authorList>
            <consortium name="Wellcome Sanger Institute Data Sharing"/>
        </authorList>
    </citation>
    <scope>NUCLEOTIDE SEQUENCE [LARGE SCALE GENOMIC DNA]</scope>
</reference>
<feature type="transmembrane region" description="Helical" evidence="8">
    <location>
        <begin position="760"/>
        <end position="784"/>
    </location>
</feature>
<dbReference type="Ensembl" id="ENSSAUT00010016168.1">
    <property type="protein sequence ID" value="ENSSAUP00010015245.1"/>
    <property type="gene ID" value="ENSSAUG00010007069.1"/>
</dbReference>
<reference evidence="12" key="3">
    <citation type="submission" date="2025-09" db="UniProtKB">
        <authorList>
            <consortium name="Ensembl"/>
        </authorList>
    </citation>
    <scope>IDENTIFICATION</scope>
</reference>
<proteinExistence type="inferred from homology"/>
<comment type="subcellular location">
    <subcellularLocation>
        <location evidence="1">Cell membrane</location>
        <topology evidence="1">Multi-pass membrane protein</topology>
    </subcellularLocation>
    <subcellularLocation>
        <location evidence="8">Membrane</location>
        <topology evidence="8">Multi-pass membrane protein</topology>
    </subcellularLocation>
</comment>
<evidence type="ECO:0000256" key="7">
    <source>
        <dbReference type="ARBA" id="ARBA00023180"/>
    </source>
</evidence>
<feature type="transmembrane region" description="Helical" evidence="8">
    <location>
        <begin position="283"/>
        <end position="309"/>
    </location>
</feature>
<evidence type="ECO:0000256" key="3">
    <source>
        <dbReference type="ARBA" id="ARBA00022475"/>
    </source>
</evidence>
<feature type="compositionally biased region" description="Basic residues" evidence="9">
    <location>
        <begin position="846"/>
        <end position="857"/>
    </location>
</feature>
<keyword evidence="13" id="KW-1185">Reference proteome</keyword>
<gene>
    <name evidence="12" type="primary">ano11</name>
</gene>
<evidence type="ECO:0000259" key="11">
    <source>
        <dbReference type="Pfam" id="PF16178"/>
    </source>
</evidence>
<evidence type="ECO:0000256" key="8">
    <source>
        <dbReference type="RuleBase" id="RU280814"/>
    </source>
</evidence>
<keyword evidence="5 8" id="KW-1133">Transmembrane helix</keyword>